<evidence type="ECO:0000313" key="1">
    <source>
        <dbReference type="EMBL" id="KAJ2984612.1"/>
    </source>
</evidence>
<dbReference type="EMBL" id="JANSHE010003768">
    <property type="protein sequence ID" value="KAJ2984612.1"/>
    <property type="molecule type" value="Genomic_DNA"/>
</dbReference>
<organism evidence="1 2">
    <name type="scientific">Trametes sanguinea</name>
    <dbReference type="NCBI Taxonomy" id="158606"/>
    <lineage>
        <taxon>Eukaryota</taxon>
        <taxon>Fungi</taxon>
        <taxon>Dikarya</taxon>
        <taxon>Basidiomycota</taxon>
        <taxon>Agaricomycotina</taxon>
        <taxon>Agaricomycetes</taxon>
        <taxon>Polyporales</taxon>
        <taxon>Polyporaceae</taxon>
        <taxon>Trametes</taxon>
    </lineage>
</organism>
<dbReference type="Proteomes" id="UP001144978">
    <property type="component" value="Unassembled WGS sequence"/>
</dbReference>
<sequence>MVTTRTRRGQRCIRRTWTYNLPDGLGVARPPIVDRGSSALCSRQASVPLSGLGTAQGHPRTTYTLSRTASTARLFPSLYIPDIGHERDDLENPWWDGLD</sequence>
<name>A0ACC1P192_9APHY</name>
<reference evidence="1" key="1">
    <citation type="submission" date="2022-08" db="EMBL/GenBank/DDBJ databases">
        <title>Genome Sequence of Pycnoporus sanguineus.</title>
        <authorList>
            <person name="Buettner E."/>
        </authorList>
    </citation>
    <scope>NUCLEOTIDE SEQUENCE</scope>
    <source>
        <strain evidence="1">CG-C14</strain>
    </source>
</reference>
<accession>A0ACC1P192</accession>
<evidence type="ECO:0000313" key="2">
    <source>
        <dbReference type="Proteomes" id="UP001144978"/>
    </source>
</evidence>
<keyword evidence="2" id="KW-1185">Reference proteome</keyword>
<proteinExistence type="predicted"/>
<gene>
    <name evidence="1" type="ORF">NUW54_g10447</name>
</gene>
<comment type="caution">
    <text evidence="1">The sequence shown here is derived from an EMBL/GenBank/DDBJ whole genome shotgun (WGS) entry which is preliminary data.</text>
</comment>
<protein>
    <submittedName>
        <fullName evidence="1">Uncharacterized protein</fullName>
    </submittedName>
</protein>